<dbReference type="Proteomes" id="UP001156919">
    <property type="component" value="Segment"/>
</dbReference>
<accession>A0A976UAK2</accession>
<dbReference type="InterPro" id="IPR003610">
    <property type="entry name" value="CBM5/12"/>
</dbReference>
<dbReference type="EMBL" id="ON649699">
    <property type="protein sequence ID" value="UVF62344.1"/>
    <property type="molecule type" value="Genomic_DNA"/>
</dbReference>
<feature type="domain" description="Chitin-binding type-3" evidence="1">
    <location>
        <begin position="282"/>
        <end position="325"/>
    </location>
</feature>
<reference evidence="2 3" key="1">
    <citation type="submission" date="2022-05" db="EMBL/GenBank/DDBJ databases">
        <title>Diverse viruses of marine archaea discovered using metagenomics.</title>
        <authorList>
            <person name="Zhou Y."/>
        </authorList>
    </citation>
    <scope>NUCLEOTIDE SEQUENCE [LARGE SCALE GENOMIC DNA]</scope>
    <source>
        <strain evidence="2">YSH_462411</strain>
    </source>
</reference>
<evidence type="ECO:0000259" key="1">
    <source>
        <dbReference type="SMART" id="SM00495"/>
    </source>
</evidence>
<dbReference type="SMART" id="SM00495">
    <property type="entry name" value="ChtBD3"/>
    <property type="match status" value="1"/>
</dbReference>
<evidence type="ECO:0000313" key="2">
    <source>
        <dbReference type="EMBL" id="UVF62344.1"/>
    </source>
</evidence>
<dbReference type="GO" id="GO:0030246">
    <property type="term" value="F:carbohydrate binding"/>
    <property type="evidence" value="ECO:0007669"/>
    <property type="project" value="InterPro"/>
</dbReference>
<sequence>MTLWSYEVRYDPASANTDITAYVTEITDITIPVDGSPRSIEFILKARDGAFRTATNSGATPIITSFDKIKVTLTDKNSNTESHVFEVDTIRPIKDTSGQKVIIQAFGQERNLDFIHYSKSHQRVSAFDVIKSIIDVYNDNNGSAQVTIENHDSTSYNEAPKWTSNDYDFSHKPTCLEAIKEVIDKLGASIANGGAGDFYDVFFEDHASDSTKINIRVVSSGGENSGSEPTIQNANTTRIYNTNGTIENKTGSVIIGEGASGFGSIPADFSEHWGKLEAFQLIPFFVSGVTYPAGAKVKRAGATYKANTSTTQTPPHANWDSWTEADEIGAISYSPWTFKKAALWENCGSNPTGVAGGAGTGFDQEGMWDSNLVIKDEDHYRNWVHLRTNTSIFDTTYKYGAANGGYYRGLRVLVDPVIGTIAGHFAENSGNDRFGNAFSKSIVKNNGAGTDSYLDWDVIRTATNNDVCAVLKEGKNYIYDGVTDNRWEDDSATARGNDCFHIYTSIGNTAGISTVSKQKGDTTWVDLDGSGSGDTSEVYGANHAVEVVYGYSAISTFGSSVVTTVNYYSIGCWINFMFPYPPNTNNSITEDLGELYGGTSSNKQPTTFDAAGFFGLTPTGQSGFNKTDSEELGPCESLAFMARFIWEDQVTNSAIPFQSNFKFRCFIYDSSDNVVFQDFEILDNNRWEAIDLPLSNFKPYRARVPLRWGNLASNIIVPELEVIEKFEWKNVRMICIQLQEVYDDNGRYSPEGSRFMLGLAANCKLAIDAFRFSKQLTVTSGQDTTRNLEARIVQVPEVTNYQQLKQIVNAQLDIEQWQYKAYEAEIEGNCDVVPGESFYLTDSKLIDDDDKAAADNTIKLVLKEKHHTINGTDGGTGGFVTKLFGVKRLS</sequence>
<proteinExistence type="predicted"/>
<organism evidence="2 3">
    <name type="scientific">Nitrososphaeria virus YSH_462411</name>
    <dbReference type="NCBI Taxonomy" id="3071321"/>
    <lineage>
        <taxon>Viruses</taxon>
        <taxon>Duplodnaviria</taxon>
        <taxon>Heunggongvirae</taxon>
        <taxon>Uroviricota</taxon>
        <taxon>Caudoviricetes</taxon>
        <taxon>Juravirales</taxon>
        <taxon>Yangangviridae</taxon>
        <taxon>Nohelivirus</taxon>
        <taxon>Nohelivirus yangshanense</taxon>
    </lineage>
</organism>
<evidence type="ECO:0000313" key="3">
    <source>
        <dbReference type="Proteomes" id="UP001156919"/>
    </source>
</evidence>
<protein>
    <submittedName>
        <fullName evidence="2">Baseplate protein</fullName>
    </submittedName>
</protein>
<dbReference type="GO" id="GO:0004553">
    <property type="term" value="F:hydrolase activity, hydrolyzing O-glycosyl compounds"/>
    <property type="evidence" value="ECO:0007669"/>
    <property type="project" value="InterPro"/>
</dbReference>
<dbReference type="GO" id="GO:0005975">
    <property type="term" value="P:carbohydrate metabolic process"/>
    <property type="evidence" value="ECO:0007669"/>
    <property type="project" value="InterPro"/>
</dbReference>
<dbReference type="Gene3D" id="2.10.10.20">
    <property type="entry name" value="Carbohydrate-binding module superfamily 5/12"/>
    <property type="match status" value="1"/>
</dbReference>
<keyword evidence="3" id="KW-1185">Reference proteome</keyword>
<dbReference type="GO" id="GO:0005576">
    <property type="term" value="C:extracellular region"/>
    <property type="evidence" value="ECO:0007669"/>
    <property type="project" value="InterPro"/>
</dbReference>
<name>A0A976UAK2_9CAUD</name>